<keyword evidence="2" id="KW-1185">Reference proteome</keyword>
<dbReference type="AlphaFoldDB" id="A0A0B2C3H7"/>
<gene>
    <name evidence="1" type="ORF">PK98_09465</name>
</gene>
<dbReference type="OrthoDB" id="6882896at2"/>
<evidence type="ECO:0000313" key="1">
    <source>
        <dbReference type="EMBL" id="KHL26586.1"/>
    </source>
</evidence>
<dbReference type="RefSeq" id="WP_039095990.1">
    <property type="nucleotide sequence ID" value="NZ_JTDN01000001.1"/>
</dbReference>
<evidence type="ECO:0008006" key="3">
    <source>
        <dbReference type="Google" id="ProtNLM"/>
    </source>
</evidence>
<proteinExistence type="predicted"/>
<evidence type="ECO:0000313" key="2">
    <source>
        <dbReference type="Proteomes" id="UP000030988"/>
    </source>
</evidence>
<dbReference type="STRING" id="1572751.PK98_09465"/>
<dbReference type="EMBL" id="JTDN01000001">
    <property type="protein sequence ID" value="KHL26586.1"/>
    <property type="molecule type" value="Genomic_DNA"/>
</dbReference>
<accession>A0A0B2C3H7</accession>
<organism evidence="1 2">
    <name type="scientific">Croceibacterium mercuriale</name>
    <dbReference type="NCBI Taxonomy" id="1572751"/>
    <lineage>
        <taxon>Bacteria</taxon>
        <taxon>Pseudomonadati</taxon>
        <taxon>Pseudomonadota</taxon>
        <taxon>Alphaproteobacteria</taxon>
        <taxon>Sphingomonadales</taxon>
        <taxon>Erythrobacteraceae</taxon>
        <taxon>Croceibacterium</taxon>
    </lineage>
</organism>
<reference evidence="1 2" key="1">
    <citation type="submission" date="2014-11" db="EMBL/GenBank/DDBJ databases">
        <title>Draft genome sequence of Kirrobacter mercurialis.</title>
        <authorList>
            <person name="Coil D.A."/>
            <person name="Eisen J.A."/>
        </authorList>
    </citation>
    <scope>NUCLEOTIDE SEQUENCE [LARGE SCALE GENOMIC DNA]</scope>
    <source>
        <strain evidence="1 2">Coronado</strain>
    </source>
</reference>
<name>A0A0B2C3H7_9SPHN</name>
<comment type="caution">
    <text evidence="1">The sequence shown here is derived from an EMBL/GenBank/DDBJ whole genome shotgun (WGS) entry which is preliminary data.</text>
</comment>
<sequence>MPNELSDFLGETVATPLGDVIAAVGQGVAAAQEALDRGSLEQTLELYRDGGDEMIALLREIGYRPTFYALPETIGEVTVAMRISGAGMQGQAAAAAVPPVLNPSLLASARIANISRVAVRKLPTTYVTPVDASFQNRYNYSATASSKITFKIVPVPAPGRVDELRVIPSLMNTTLGVARSLALSLDIAIQVVDAEGTEVAQPDETRPIAEQEPEAGTIMTGDATVNVTLKPDG</sequence>
<dbReference type="Proteomes" id="UP000030988">
    <property type="component" value="Unassembled WGS sequence"/>
</dbReference>
<protein>
    <recommendedName>
        <fullName evidence="3">PASTA domain-containing protein</fullName>
    </recommendedName>
</protein>